<organism evidence="8 9">
    <name type="scientific">Flexivirga oryzae</name>
    <dbReference type="NCBI Taxonomy" id="1794944"/>
    <lineage>
        <taxon>Bacteria</taxon>
        <taxon>Bacillati</taxon>
        <taxon>Actinomycetota</taxon>
        <taxon>Actinomycetes</taxon>
        <taxon>Micrococcales</taxon>
        <taxon>Dermacoccaceae</taxon>
        <taxon>Flexivirga</taxon>
    </lineage>
</organism>
<dbReference type="PANTHER" id="PTHR23513:SF6">
    <property type="entry name" value="MAJOR FACILITATOR SUPERFAMILY ASSOCIATED DOMAIN-CONTAINING PROTEIN"/>
    <property type="match status" value="1"/>
</dbReference>
<feature type="transmembrane region" description="Helical" evidence="6">
    <location>
        <begin position="237"/>
        <end position="255"/>
    </location>
</feature>
<dbReference type="CDD" id="cd06173">
    <property type="entry name" value="MFS_MefA_like"/>
    <property type="match status" value="1"/>
</dbReference>
<accession>A0A839N9F8</accession>
<evidence type="ECO:0000256" key="6">
    <source>
        <dbReference type="SAM" id="Phobius"/>
    </source>
</evidence>
<dbReference type="PANTHER" id="PTHR23513">
    <property type="entry name" value="INTEGRAL MEMBRANE EFFLUX PROTEIN-RELATED"/>
    <property type="match status" value="1"/>
</dbReference>
<protein>
    <submittedName>
        <fullName evidence="8">MFS family permease</fullName>
    </submittedName>
</protein>
<reference evidence="8 9" key="1">
    <citation type="submission" date="2020-08" db="EMBL/GenBank/DDBJ databases">
        <title>Sequencing the genomes of 1000 actinobacteria strains.</title>
        <authorList>
            <person name="Klenk H.-P."/>
        </authorList>
    </citation>
    <scope>NUCLEOTIDE SEQUENCE [LARGE SCALE GENOMIC DNA]</scope>
    <source>
        <strain evidence="8 9">DSM 105369</strain>
    </source>
</reference>
<evidence type="ECO:0000256" key="4">
    <source>
        <dbReference type="ARBA" id="ARBA00022989"/>
    </source>
</evidence>
<feature type="transmembrane region" description="Helical" evidence="6">
    <location>
        <begin position="60"/>
        <end position="76"/>
    </location>
</feature>
<keyword evidence="3 6" id="KW-0812">Transmembrane</keyword>
<evidence type="ECO:0000259" key="7">
    <source>
        <dbReference type="PROSITE" id="PS50850"/>
    </source>
</evidence>
<keyword evidence="4 6" id="KW-1133">Transmembrane helix</keyword>
<dbReference type="Gene3D" id="1.20.1250.20">
    <property type="entry name" value="MFS general substrate transporter like domains"/>
    <property type="match status" value="1"/>
</dbReference>
<evidence type="ECO:0000313" key="9">
    <source>
        <dbReference type="Proteomes" id="UP000559182"/>
    </source>
</evidence>
<evidence type="ECO:0000256" key="3">
    <source>
        <dbReference type="ARBA" id="ARBA00022692"/>
    </source>
</evidence>
<dbReference type="InterPro" id="IPR036259">
    <property type="entry name" value="MFS_trans_sf"/>
</dbReference>
<dbReference type="InterPro" id="IPR011701">
    <property type="entry name" value="MFS"/>
</dbReference>
<dbReference type="PROSITE" id="PS50850">
    <property type="entry name" value="MFS"/>
    <property type="match status" value="1"/>
</dbReference>
<dbReference type="SUPFAM" id="SSF103473">
    <property type="entry name" value="MFS general substrate transporter"/>
    <property type="match status" value="1"/>
</dbReference>
<dbReference type="RefSeq" id="WP_183322282.1">
    <property type="nucleotide sequence ID" value="NZ_JACHVQ010000003.1"/>
</dbReference>
<dbReference type="Pfam" id="PF07690">
    <property type="entry name" value="MFS_1"/>
    <property type="match status" value="1"/>
</dbReference>
<feature type="domain" description="Major facilitator superfamily (MFS) profile" evidence="7">
    <location>
        <begin position="177"/>
        <end position="418"/>
    </location>
</feature>
<feature type="transmembrane region" description="Helical" evidence="6">
    <location>
        <begin position="261"/>
        <end position="282"/>
    </location>
</feature>
<comment type="subcellular location">
    <subcellularLocation>
        <location evidence="1">Cell membrane</location>
        <topology evidence="1">Multi-pass membrane protein</topology>
    </subcellularLocation>
</comment>
<feature type="transmembrane region" description="Helical" evidence="6">
    <location>
        <begin position="389"/>
        <end position="409"/>
    </location>
</feature>
<feature type="transmembrane region" description="Helical" evidence="6">
    <location>
        <begin position="294"/>
        <end position="312"/>
    </location>
</feature>
<dbReference type="Proteomes" id="UP000559182">
    <property type="component" value="Unassembled WGS sequence"/>
</dbReference>
<gene>
    <name evidence="8" type="ORF">FHU39_003888</name>
</gene>
<dbReference type="AlphaFoldDB" id="A0A839N9F8"/>
<evidence type="ECO:0000256" key="2">
    <source>
        <dbReference type="ARBA" id="ARBA00022475"/>
    </source>
</evidence>
<dbReference type="GO" id="GO:0005886">
    <property type="term" value="C:plasma membrane"/>
    <property type="evidence" value="ECO:0007669"/>
    <property type="project" value="UniProtKB-SubCell"/>
</dbReference>
<dbReference type="GO" id="GO:0022857">
    <property type="term" value="F:transmembrane transporter activity"/>
    <property type="evidence" value="ECO:0007669"/>
    <property type="project" value="InterPro"/>
</dbReference>
<sequence>MSEGERARGKPGLPTAFWRLWIGETVSSFGTYVTLLALQVLILVTLHGNAQDVGWVNSCRWLPYLLFGLVAGAWVERRRRQPVMVVTDLAAGVLLTLVPLAWVAGVLSVPVLAALVFLYGATTLVNAAASMAVLPRVIPLAQLQRGHAFLDGSDAVAQTAGPALAGVLIRVVGAPFAVLIDALSYLFSAAMMASLRIEEPRTQPAAARRNVRSEIRDGIGWIYRGPHLRANAINTHVWFAANAILGVVVPTYGLQTLHLSVIQFSITTAVAGVGAVVGAAVTTVVGRRLGTGRTVIATQFVTIAGVLVMALAATAGGWHVAAILALGQGLHGVAMGASNSHEMAYRQTMTPDHLQARTNITMHAFNRAVVVVVAPLAGLLATVAGTRAALIVAAAIFTVAVAILIASPFRTVDLTAAS</sequence>
<dbReference type="InterPro" id="IPR020846">
    <property type="entry name" value="MFS_dom"/>
</dbReference>
<proteinExistence type="predicted"/>
<evidence type="ECO:0000256" key="1">
    <source>
        <dbReference type="ARBA" id="ARBA00004651"/>
    </source>
</evidence>
<feature type="transmembrane region" description="Helical" evidence="6">
    <location>
        <begin position="29"/>
        <end position="48"/>
    </location>
</feature>
<dbReference type="EMBL" id="JACHVQ010000003">
    <property type="protein sequence ID" value="MBB2893857.1"/>
    <property type="molecule type" value="Genomic_DNA"/>
</dbReference>
<keyword evidence="9" id="KW-1185">Reference proteome</keyword>
<dbReference type="InterPro" id="IPR022324">
    <property type="entry name" value="Bacilysin_exporter_BacE_put"/>
</dbReference>
<evidence type="ECO:0000313" key="8">
    <source>
        <dbReference type="EMBL" id="MBB2893857.1"/>
    </source>
</evidence>
<feature type="transmembrane region" description="Helical" evidence="6">
    <location>
        <begin position="364"/>
        <end position="383"/>
    </location>
</feature>
<keyword evidence="2" id="KW-1003">Cell membrane</keyword>
<dbReference type="PRINTS" id="PR01988">
    <property type="entry name" value="EXPORTERBACE"/>
</dbReference>
<feature type="transmembrane region" description="Helical" evidence="6">
    <location>
        <begin position="318"/>
        <end position="337"/>
    </location>
</feature>
<name>A0A839N9F8_9MICO</name>
<keyword evidence="5 6" id="KW-0472">Membrane</keyword>
<evidence type="ECO:0000256" key="5">
    <source>
        <dbReference type="ARBA" id="ARBA00023136"/>
    </source>
</evidence>
<comment type="caution">
    <text evidence="8">The sequence shown here is derived from an EMBL/GenBank/DDBJ whole genome shotgun (WGS) entry which is preliminary data.</text>
</comment>